<dbReference type="Proteomes" id="UP000525078">
    <property type="component" value="Unassembled WGS sequence"/>
</dbReference>
<protein>
    <submittedName>
        <fullName evidence="1">Uncharacterized protein</fullName>
    </submittedName>
</protein>
<dbReference type="EMBL" id="JAATIP010000141">
    <property type="protein sequence ID" value="KAF4367739.1"/>
    <property type="molecule type" value="Genomic_DNA"/>
</dbReference>
<organism evidence="1 2">
    <name type="scientific">Cannabis sativa</name>
    <name type="common">Hemp</name>
    <name type="synonym">Marijuana</name>
    <dbReference type="NCBI Taxonomy" id="3483"/>
    <lineage>
        <taxon>Eukaryota</taxon>
        <taxon>Viridiplantae</taxon>
        <taxon>Streptophyta</taxon>
        <taxon>Embryophyta</taxon>
        <taxon>Tracheophyta</taxon>
        <taxon>Spermatophyta</taxon>
        <taxon>Magnoliopsida</taxon>
        <taxon>eudicotyledons</taxon>
        <taxon>Gunneridae</taxon>
        <taxon>Pentapetalae</taxon>
        <taxon>rosids</taxon>
        <taxon>fabids</taxon>
        <taxon>Rosales</taxon>
        <taxon>Cannabaceae</taxon>
        <taxon>Cannabis</taxon>
    </lineage>
</organism>
<evidence type="ECO:0000313" key="2">
    <source>
        <dbReference type="Proteomes" id="UP000525078"/>
    </source>
</evidence>
<comment type="caution">
    <text evidence="1">The sequence shown here is derived from an EMBL/GenBank/DDBJ whole genome shotgun (WGS) entry which is preliminary data.</text>
</comment>
<proteinExistence type="predicted"/>
<dbReference type="AlphaFoldDB" id="A0A7J6FCW7"/>
<gene>
    <name evidence="1" type="ORF">F8388_011314</name>
</gene>
<evidence type="ECO:0000313" key="1">
    <source>
        <dbReference type="EMBL" id="KAF4367739.1"/>
    </source>
</evidence>
<reference evidence="1 2" key="1">
    <citation type="journal article" date="2020" name="bioRxiv">
        <title>Sequence and annotation of 42 cannabis genomes reveals extensive copy number variation in cannabinoid synthesis and pathogen resistance genes.</title>
        <authorList>
            <person name="Mckernan K.J."/>
            <person name="Helbert Y."/>
            <person name="Kane L.T."/>
            <person name="Ebling H."/>
            <person name="Zhang L."/>
            <person name="Liu B."/>
            <person name="Eaton Z."/>
            <person name="Mclaughlin S."/>
            <person name="Kingan S."/>
            <person name="Baybayan P."/>
            <person name="Concepcion G."/>
            <person name="Jordan M."/>
            <person name="Riva A."/>
            <person name="Barbazuk W."/>
            <person name="Harkins T."/>
        </authorList>
    </citation>
    <scope>NUCLEOTIDE SEQUENCE [LARGE SCALE GENOMIC DNA]</scope>
    <source>
        <strain evidence="2">cv. Jamaican Lion 4</strain>
        <tissue evidence="1">Leaf</tissue>
    </source>
</reference>
<sequence>MECHYSASKPHMTYLAYLVDYFEHITKPPELISILGYHNRDRPMRATTRATTELRHTQVRGSHSNINVLTRISILSNIYQFFEPKYATTSSISYVHISISCTRAIFQAFLLTFFEVHGHVVPGKDCVRQFNAGIFSKSLSFNAAQ</sequence>
<name>A0A7J6FCW7_CANSA</name>
<accession>A0A7J6FCW7</accession>